<reference evidence="1 2" key="1">
    <citation type="submission" date="2019-03" db="EMBL/GenBank/DDBJ databases">
        <title>Genomic analyses of the natural microbiome of Caenorhabditis elegans.</title>
        <authorList>
            <person name="Samuel B."/>
        </authorList>
    </citation>
    <scope>NUCLEOTIDE SEQUENCE [LARGE SCALE GENOMIC DNA]</scope>
    <source>
        <strain evidence="1 2">JUb65</strain>
    </source>
</reference>
<protein>
    <recommendedName>
        <fullName evidence="3">Type II toxin-antitoxin system VapC family toxin</fullName>
    </recommendedName>
</protein>
<evidence type="ECO:0008006" key="3">
    <source>
        <dbReference type="Google" id="ProtNLM"/>
    </source>
</evidence>
<dbReference type="OrthoDB" id="8370557at2"/>
<dbReference type="Proteomes" id="UP000295764">
    <property type="component" value="Unassembled WGS sequence"/>
</dbReference>
<proteinExistence type="predicted"/>
<evidence type="ECO:0000313" key="1">
    <source>
        <dbReference type="EMBL" id="TDN46212.1"/>
    </source>
</evidence>
<organism evidence="1 2">
    <name type="scientific">Curtobacterium flaccumfaciens</name>
    <dbReference type="NCBI Taxonomy" id="2035"/>
    <lineage>
        <taxon>Bacteria</taxon>
        <taxon>Bacillati</taxon>
        <taxon>Actinomycetota</taxon>
        <taxon>Actinomycetes</taxon>
        <taxon>Micrococcales</taxon>
        <taxon>Microbacteriaceae</taxon>
        <taxon>Curtobacterium</taxon>
    </lineage>
</organism>
<dbReference type="RefSeq" id="WP_133518133.1">
    <property type="nucleotide sequence ID" value="NZ_SNVW01000001.1"/>
</dbReference>
<dbReference type="SUPFAM" id="SSF88723">
    <property type="entry name" value="PIN domain-like"/>
    <property type="match status" value="1"/>
</dbReference>
<gene>
    <name evidence="1" type="ORF">EDF64_10170</name>
</gene>
<dbReference type="InterPro" id="IPR029060">
    <property type="entry name" value="PIN-like_dom_sf"/>
</dbReference>
<name>A0A4V3BLC8_9MICO</name>
<dbReference type="EMBL" id="SNVW01000001">
    <property type="protein sequence ID" value="TDN46212.1"/>
    <property type="molecule type" value="Genomic_DNA"/>
</dbReference>
<comment type="caution">
    <text evidence="1">The sequence shown here is derived from an EMBL/GenBank/DDBJ whole genome shotgun (WGS) entry which is preliminary data.</text>
</comment>
<accession>A0A4V3BLC8</accession>
<evidence type="ECO:0000313" key="2">
    <source>
        <dbReference type="Proteomes" id="UP000295764"/>
    </source>
</evidence>
<dbReference type="AlphaFoldDB" id="A0A4V3BLC8"/>
<sequence>MTRYAIDADVALRIVRGELAVDGADQLVGPAVLRSHVMAALYRQVRAGELDEREARAQLDGLAGLRIRLLGDRVSRGTAWKTATRLGWDDVGPAEYLAVAVLQADTLVTDDPRLIEAATDMVPTTSSSIFA</sequence>
<dbReference type="Gene3D" id="3.40.50.1010">
    <property type="entry name" value="5'-nuclease"/>
    <property type="match status" value="1"/>
</dbReference>